<sequence>MPETAPCCAGGQWRQMRDFFQEAWTEDLGRDEALEAAGFESAPWTVIGDGGLAAPLTLRVFAFAGDAADKPGYLVEIEGNGDAANRHVYAWGVPDLMAILSRWAPLCSPPPSPMR</sequence>
<evidence type="ECO:0000313" key="1">
    <source>
        <dbReference type="EMBL" id="MDT0304719.1"/>
    </source>
</evidence>
<dbReference type="EMBL" id="JAVREK010000028">
    <property type="protein sequence ID" value="MDT0304719.1"/>
    <property type="molecule type" value="Genomic_DNA"/>
</dbReference>
<reference evidence="2" key="1">
    <citation type="submission" date="2023-07" db="EMBL/GenBank/DDBJ databases">
        <title>30 novel species of actinomycetes from the DSMZ collection.</title>
        <authorList>
            <person name="Nouioui I."/>
        </authorList>
    </citation>
    <scope>NUCLEOTIDE SEQUENCE [LARGE SCALE GENOMIC DNA]</scope>
    <source>
        <strain evidence="2">DSM 45055</strain>
    </source>
</reference>
<comment type="caution">
    <text evidence="1">The sequence shown here is derived from an EMBL/GenBank/DDBJ whole genome shotgun (WGS) entry which is preliminary data.</text>
</comment>
<dbReference type="Proteomes" id="UP001183226">
    <property type="component" value="Unassembled WGS sequence"/>
</dbReference>
<evidence type="ECO:0000313" key="2">
    <source>
        <dbReference type="Proteomes" id="UP001183226"/>
    </source>
</evidence>
<gene>
    <name evidence="1" type="ORF">RM446_21575</name>
</gene>
<protein>
    <submittedName>
        <fullName evidence="1">Uncharacterized protein</fullName>
    </submittedName>
</protein>
<organism evidence="1 2">
    <name type="scientific">Streptomonospora wellingtoniae</name>
    <dbReference type="NCBI Taxonomy" id="3075544"/>
    <lineage>
        <taxon>Bacteria</taxon>
        <taxon>Bacillati</taxon>
        <taxon>Actinomycetota</taxon>
        <taxon>Actinomycetes</taxon>
        <taxon>Streptosporangiales</taxon>
        <taxon>Nocardiopsidaceae</taxon>
        <taxon>Streptomonospora</taxon>
    </lineage>
</organism>
<proteinExistence type="predicted"/>
<accession>A0ABU2KZK0</accession>
<dbReference type="RefSeq" id="WP_311547223.1">
    <property type="nucleotide sequence ID" value="NZ_JAVREK010000028.1"/>
</dbReference>
<keyword evidence="2" id="KW-1185">Reference proteome</keyword>
<name>A0ABU2KZK0_9ACTN</name>